<dbReference type="GO" id="GO:0005524">
    <property type="term" value="F:ATP binding"/>
    <property type="evidence" value="ECO:0007669"/>
    <property type="project" value="InterPro"/>
</dbReference>
<dbReference type="Pfam" id="PF01695">
    <property type="entry name" value="IstB_IS21"/>
    <property type="match status" value="1"/>
</dbReference>
<dbReference type="InterPro" id="IPR002611">
    <property type="entry name" value="IstB_ATP-bd"/>
</dbReference>
<protein>
    <recommendedName>
        <fullName evidence="2">IstB-like ATP-binding domain-containing protein</fullName>
    </recommendedName>
</protein>
<reference evidence="3 4" key="1">
    <citation type="submission" date="2019-10" db="EMBL/GenBank/DDBJ databases">
        <title>Dictyobacter vulcani sp. nov., within the class Ktedonobacteria, isolated from soil of volcanic Mt. Zao.</title>
        <authorList>
            <person name="Zheng Y."/>
            <person name="Wang C.M."/>
            <person name="Sakai Y."/>
            <person name="Abe K."/>
            <person name="Yokota A."/>
            <person name="Yabe S."/>
        </authorList>
    </citation>
    <scope>NUCLEOTIDE SEQUENCE [LARGE SCALE GENOMIC DNA]</scope>
    <source>
        <strain evidence="3 4">W12</strain>
    </source>
</reference>
<gene>
    <name evidence="3" type="ORF">KDW_55990</name>
</gene>
<proteinExistence type="predicted"/>
<comment type="caution">
    <text evidence="3">The sequence shown here is derived from an EMBL/GenBank/DDBJ whole genome shotgun (WGS) entry which is preliminary data.</text>
</comment>
<dbReference type="EMBL" id="BKZW01000003">
    <property type="protein sequence ID" value="GER91437.1"/>
    <property type="molecule type" value="Genomic_DNA"/>
</dbReference>
<dbReference type="Proteomes" id="UP000326912">
    <property type="component" value="Unassembled WGS sequence"/>
</dbReference>
<keyword evidence="4" id="KW-1185">Reference proteome</keyword>
<organism evidence="3 4">
    <name type="scientific">Dictyobacter vulcani</name>
    <dbReference type="NCBI Taxonomy" id="2607529"/>
    <lineage>
        <taxon>Bacteria</taxon>
        <taxon>Bacillati</taxon>
        <taxon>Chloroflexota</taxon>
        <taxon>Ktedonobacteria</taxon>
        <taxon>Ktedonobacterales</taxon>
        <taxon>Dictyobacteraceae</taxon>
        <taxon>Dictyobacter</taxon>
    </lineage>
</organism>
<evidence type="ECO:0000259" key="2">
    <source>
        <dbReference type="Pfam" id="PF01695"/>
    </source>
</evidence>
<feature type="region of interest" description="Disordered" evidence="1">
    <location>
        <begin position="1"/>
        <end position="21"/>
    </location>
</feature>
<evidence type="ECO:0000313" key="4">
    <source>
        <dbReference type="Proteomes" id="UP000326912"/>
    </source>
</evidence>
<dbReference type="AlphaFoldDB" id="A0A5J4KXZ7"/>
<accession>A0A5J4KXZ7</accession>
<evidence type="ECO:0000256" key="1">
    <source>
        <dbReference type="SAM" id="MobiDB-lite"/>
    </source>
</evidence>
<sequence>MWSFSALRERQDTFEPGSGQSALAEGHSVLFTTLAELAQSLECLASCLMRQRLRRYIAPSLLIIDEVGYTRLTLNRLITSLSWWQPAMSTAPLS</sequence>
<evidence type="ECO:0000313" key="3">
    <source>
        <dbReference type="EMBL" id="GER91437.1"/>
    </source>
</evidence>
<feature type="domain" description="IstB-like ATP-binding" evidence="2">
    <location>
        <begin position="19"/>
        <end position="72"/>
    </location>
</feature>
<name>A0A5J4KXZ7_9CHLR</name>